<proteinExistence type="predicted"/>
<reference evidence="1" key="1">
    <citation type="submission" date="2019-03" db="EMBL/GenBank/DDBJ databases">
        <authorList>
            <person name="Mank J."/>
            <person name="Almeida P."/>
        </authorList>
    </citation>
    <scope>NUCLEOTIDE SEQUENCE</scope>
    <source>
        <strain evidence="1">78183</strain>
    </source>
</reference>
<accession>A0A6N2KLS8</accession>
<protein>
    <submittedName>
        <fullName evidence="1">Uncharacterized protein</fullName>
    </submittedName>
</protein>
<dbReference type="EMBL" id="CAADRP010000358">
    <property type="protein sequence ID" value="VFU27360.1"/>
    <property type="molecule type" value="Genomic_DNA"/>
</dbReference>
<organism evidence="1">
    <name type="scientific">Salix viminalis</name>
    <name type="common">Common osier</name>
    <name type="synonym">Basket willow</name>
    <dbReference type="NCBI Taxonomy" id="40686"/>
    <lineage>
        <taxon>Eukaryota</taxon>
        <taxon>Viridiplantae</taxon>
        <taxon>Streptophyta</taxon>
        <taxon>Embryophyta</taxon>
        <taxon>Tracheophyta</taxon>
        <taxon>Spermatophyta</taxon>
        <taxon>Magnoliopsida</taxon>
        <taxon>eudicotyledons</taxon>
        <taxon>Gunneridae</taxon>
        <taxon>Pentapetalae</taxon>
        <taxon>rosids</taxon>
        <taxon>fabids</taxon>
        <taxon>Malpighiales</taxon>
        <taxon>Salicaceae</taxon>
        <taxon>Saliceae</taxon>
        <taxon>Salix</taxon>
    </lineage>
</organism>
<dbReference type="AlphaFoldDB" id="A0A6N2KLS8"/>
<sequence length="85" mass="9723">MLSYYLRASACGCVSRCLSRQLRIRNVGLPDDETHPRQNRDESLAYLHDEMFSLKLCQETRKTGDSHFTCISADTKLNLKSSNIL</sequence>
<evidence type="ECO:0000313" key="1">
    <source>
        <dbReference type="EMBL" id="VFU27360.1"/>
    </source>
</evidence>
<gene>
    <name evidence="1" type="ORF">SVIM_LOCUS81383</name>
</gene>
<name>A0A6N2KLS8_SALVM</name>